<dbReference type="AlphaFoldDB" id="A0A388ME96"/>
<sequence>MAGEHRTSRRRTACAPLVALLLLVLVSSGGHGGGGVKASERVAAAAATRRALAAARPTTPEARLRAAVTSRNATVLRLTSDILLTSDLPLMTCPNLTVVGNCRTRDGRWRSCKIDGGKKFFGFRSLSQSLDFHITIRLDTGFHSGSTPRLELVNLHLTNFHQPIVEILGFVVVRNCLVTKNTVTGFSFSAYELRFERSTFTSNNGSLIGGMYVNVHLKGAVFRSNIGGPAITFYQGGVYGERCRFEANSGGAVGVTHGGVRFIRSSFVNNSGGAVSIAYDASGIFCHCEFAGNSDTLSEGRSIVRHVYFGGVVSWSAGVQFCKQRPRVGVVLEKPDLASYIKDSCKECPK</sequence>
<protein>
    <recommendedName>
        <fullName evidence="4">Right handed beta helix domain-containing protein</fullName>
    </recommendedName>
</protein>
<dbReference type="Gramene" id="GBG92881">
    <property type="protein sequence ID" value="GBG92881"/>
    <property type="gene ID" value="CBR_g57608"/>
</dbReference>
<evidence type="ECO:0000313" key="3">
    <source>
        <dbReference type="Proteomes" id="UP000265515"/>
    </source>
</evidence>
<gene>
    <name evidence="2" type="ORF">CBR_g57608</name>
</gene>
<feature type="signal peptide" evidence="1">
    <location>
        <begin position="1"/>
        <end position="29"/>
    </location>
</feature>
<organism evidence="2 3">
    <name type="scientific">Chara braunii</name>
    <name type="common">Braun's stonewort</name>
    <dbReference type="NCBI Taxonomy" id="69332"/>
    <lineage>
        <taxon>Eukaryota</taxon>
        <taxon>Viridiplantae</taxon>
        <taxon>Streptophyta</taxon>
        <taxon>Charophyceae</taxon>
        <taxon>Charales</taxon>
        <taxon>Characeae</taxon>
        <taxon>Chara</taxon>
    </lineage>
</organism>
<evidence type="ECO:0000256" key="1">
    <source>
        <dbReference type="SAM" id="SignalP"/>
    </source>
</evidence>
<accession>A0A388ME96</accession>
<dbReference type="SUPFAM" id="SSF51126">
    <property type="entry name" value="Pectin lyase-like"/>
    <property type="match status" value="1"/>
</dbReference>
<feature type="chain" id="PRO_5017236876" description="Right handed beta helix domain-containing protein" evidence="1">
    <location>
        <begin position="30"/>
        <end position="350"/>
    </location>
</feature>
<proteinExistence type="predicted"/>
<comment type="caution">
    <text evidence="2">The sequence shown here is derived from an EMBL/GenBank/DDBJ whole genome shotgun (WGS) entry which is preliminary data.</text>
</comment>
<dbReference type="EMBL" id="BFEA01001160">
    <property type="protein sequence ID" value="GBG92881.1"/>
    <property type="molecule type" value="Genomic_DNA"/>
</dbReference>
<evidence type="ECO:0008006" key="4">
    <source>
        <dbReference type="Google" id="ProtNLM"/>
    </source>
</evidence>
<dbReference type="InterPro" id="IPR011050">
    <property type="entry name" value="Pectin_lyase_fold/virulence"/>
</dbReference>
<dbReference type="Gene3D" id="2.160.20.10">
    <property type="entry name" value="Single-stranded right-handed beta-helix, Pectin lyase-like"/>
    <property type="match status" value="1"/>
</dbReference>
<keyword evidence="1" id="KW-0732">Signal</keyword>
<keyword evidence="3" id="KW-1185">Reference proteome</keyword>
<dbReference type="InterPro" id="IPR012334">
    <property type="entry name" value="Pectin_lyas_fold"/>
</dbReference>
<reference evidence="2 3" key="1">
    <citation type="journal article" date="2018" name="Cell">
        <title>The Chara Genome: Secondary Complexity and Implications for Plant Terrestrialization.</title>
        <authorList>
            <person name="Nishiyama T."/>
            <person name="Sakayama H."/>
            <person name="Vries J.D."/>
            <person name="Buschmann H."/>
            <person name="Saint-Marcoux D."/>
            <person name="Ullrich K.K."/>
            <person name="Haas F.B."/>
            <person name="Vanderstraeten L."/>
            <person name="Becker D."/>
            <person name="Lang D."/>
            <person name="Vosolsobe S."/>
            <person name="Rombauts S."/>
            <person name="Wilhelmsson P.K.I."/>
            <person name="Janitza P."/>
            <person name="Kern R."/>
            <person name="Heyl A."/>
            <person name="Rumpler F."/>
            <person name="Villalobos L.I.A.C."/>
            <person name="Clay J.M."/>
            <person name="Skokan R."/>
            <person name="Toyoda A."/>
            <person name="Suzuki Y."/>
            <person name="Kagoshima H."/>
            <person name="Schijlen E."/>
            <person name="Tajeshwar N."/>
            <person name="Catarino B."/>
            <person name="Hetherington A.J."/>
            <person name="Saltykova A."/>
            <person name="Bonnot C."/>
            <person name="Breuninger H."/>
            <person name="Symeonidi A."/>
            <person name="Radhakrishnan G.V."/>
            <person name="Van Nieuwerburgh F."/>
            <person name="Deforce D."/>
            <person name="Chang C."/>
            <person name="Karol K.G."/>
            <person name="Hedrich R."/>
            <person name="Ulvskov P."/>
            <person name="Glockner G."/>
            <person name="Delwiche C.F."/>
            <person name="Petrasek J."/>
            <person name="Van de Peer Y."/>
            <person name="Friml J."/>
            <person name="Beilby M."/>
            <person name="Dolan L."/>
            <person name="Kohara Y."/>
            <person name="Sugano S."/>
            <person name="Fujiyama A."/>
            <person name="Delaux P.-M."/>
            <person name="Quint M."/>
            <person name="TheiBen G."/>
            <person name="Hagemann M."/>
            <person name="Harholt J."/>
            <person name="Dunand C."/>
            <person name="Zachgo S."/>
            <person name="Langdale J."/>
            <person name="Maumus F."/>
            <person name="Straeten D.V.D."/>
            <person name="Gould S.B."/>
            <person name="Rensing S.A."/>
        </authorList>
    </citation>
    <scope>NUCLEOTIDE SEQUENCE [LARGE SCALE GENOMIC DNA]</scope>
    <source>
        <strain evidence="2 3">S276</strain>
    </source>
</reference>
<dbReference type="Proteomes" id="UP000265515">
    <property type="component" value="Unassembled WGS sequence"/>
</dbReference>
<evidence type="ECO:0000313" key="2">
    <source>
        <dbReference type="EMBL" id="GBG92881.1"/>
    </source>
</evidence>
<name>A0A388ME96_CHABU</name>